<comment type="catalytic activity">
    <reaction evidence="5 6">
        <text>geranylgeranyl diphosphate + L-cysteinyl-[protein] = S-geranylgeranyl-L-cysteinyl-[protein] + diphosphate</text>
        <dbReference type="Rhea" id="RHEA:21240"/>
        <dbReference type="Rhea" id="RHEA-COMP:10131"/>
        <dbReference type="Rhea" id="RHEA-COMP:11537"/>
        <dbReference type="ChEBI" id="CHEBI:29950"/>
        <dbReference type="ChEBI" id="CHEBI:33019"/>
        <dbReference type="ChEBI" id="CHEBI:57533"/>
        <dbReference type="ChEBI" id="CHEBI:86021"/>
        <dbReference type="EC" id="2.5.1.60"/>
    </reaction>
</comment>
<comment type="caution">
    <text evidence="8">The sequence shown here is derived from an EMBL/GenBank/DDBJ whole genome shotgun (WGS) entry which is preliminary data.</text>
</comment>
<comment type="similarity">
    <text evidence="1 6">Belongs to the protein prenyltransferase subunit alpha family.</text>
</comment>
<name>A0A1E3BQP9_ASPCR</name>
<evidence type="ECO:0000256" key="6">
    <source>
        <dbReference type="RuleBase" id="RU367120"/>
    </source>
</evidence>
<sequence length="366" mass="43161">MASHGVPRQRSVEERSQEARQQEIRKIEKYQELDRLVHEKIDQHQYTPETLQNISELLSSNPEYYSVWNYRRQVLRHEFSQAASPDSENAGVDRIADLIKSDLLFLIPLLRSFPKCYWIWNYRLWLLDEAKRLLPLPLARRLWQEELALVGKMLSLDSRNFHGWGYRRFVVETLETLPSEGTTRKTMAPEEFEYAKKMIGTNLSNFSAWHYRTKLIQRLLNENSANDEERKKMLNDELDLIHRALCDPYDQSLWFYHQNLMCTFDPSLAGSTMAPNLSTSERLEYVQREIDEIQELSDGAEDCKYIYQALIDCTLLVCKIQGTLPSGEQKKDILSWLSELKKLDPLRQGRWLDFEKSLEEETSKDT</sequence>
<dbReference type="GO" id="GO:0097354">
    <property type="term" value="P:prenylation"/>
    <property type="evidence" value="ECO:0007669"/>
    <property type="project" value="UniProtKB-UniRule"/>
</dbReference>
<keyword evidence="9" id="KW-1185">Reference proteome</keyword>
<protein>
    <recommendedName>
        <fullName evidence="6">Geranylgeranyl transferase type-2 subunit alpha</fullName>
        <ecNumber evidence="6">2.5.1.60</ecNumber>
    </recommendedName>
    <alternativeName>
        <fullName evidence="6">Geranylgeranyl transferase type II subunit alpha</fullName>
    </alternativeName>
</protein>
<organism evidence="8 9">
    <name type="scientific">Aspergillus cristatus</name>
    <name type="common">Chinese Fuzhuan brick tea-fermentation fungus</name>
    <name type="synonym">Eurotium cristatum</name>
    <dbReference type="NCBI Taxonomy" id="573508"/>
    <lineage>
        <taxon>Eukaryota</taxon>
        <taxon>Fungi</taxon>
        <taxon>Dikarya</taxon>
        <taxon>Ascomycota</taxon>
        <taxon>Pezizomycotina</taxon>
        <taxon>Eurotiomycetes</taxon>
        <taxon>Eurotiomycetidae</taxon>
        <taxon>Eurotiales</taxon>
        <taxon>Aspergillaceae</taxon>
        <taxon>Aspergillus</taxon>
        <taxon>Aspergillus subgen. Aspergillus</taxon>
    </lineage>
</organism>
<dbReference type="STRING" id="573508.A0A1E3BQP9"/>
<evidence type="ECO:0000313" key="9">
    <source>
        <dbReference type="Proteomes" id="UP000094569"/>
    </source>
</evidence>
<comment type="function">
    <text evidence="6">Catalyzes the transfer of a geranyl-geranyl moiety from geranyl-geranyl pyrophosphate to cysteines occuring in specific C-terminal amino acid sequences.</text>
</comment>
<dbReference type="VEuPathDB" id="FungiDB:SI65_00806"/>
<evidence type="ECO:0000256" key="4">
    <source>
        <dbReference type="ARBA" id="ARBA00022737"/>
    </source>
</evidence>
<reference evidence="8 9" key="1">
    <citation type="journal article" date="2016" name="BMC Genomics">
        <title>Comparative genomic and transcriptomic analyses of the Fuzhuan brick tea-fermentation fungus Aspergillus cristatus.</title>
        <authorList>
            <person name="Ge Y."/>
            <person name="Wang Y."/>
            <person name="Liu Y."/>
            <person name="Tan Y."/>
            <person name="Ren X."/>
            <person name="Zhang X."/>
            <person name="Hyde K.D."/>
            <person name="Liu Y."/>
            <person name="Liu Z."/>
        </authorList>
    </citation>
    <scope>NUCLEOTIDE SEQUENCE [LARGE SCALE GENOMIC DNA]</scope>
    <source>
        <strain evidence="8 9">GZAAS20.1005</strain>
    </source>
</reference>
<dbReference type="PANTHER" id="PTHR11129:SF2">
    <property type="entry name" value="GERANYLGERANYL TRANSFERASE TYPE-2 SUBUNIT ALPHA"/>
    <property type="match status" value="1"/>
</dbReference>
<keyword evidence="3 6" id="KW-0808">Transferase</keyword>
<dbReference type="EC" id="2.5.1.60" evidence="6"/>
<evidence type="ECO:0000313" key="8">
    <source>
        <dbReference type="EMBL" id="ODM23217.1"/>
    </source>
</evidence>
<dbReference type="SUPFAM" id="SSF48439">
    <property type="entry name" value="Protein prenylyltransferase"/>
    <property type="match status" value="1"/>
</dbReference>
<keyword evidence="2 6" id="KW-0637">Prenyltransferase</keyword>
<dbReference type="Proteomes" id="UP000094569">
    <property type="component" value="Unassembled WGS sequence"/>
</dbReference>
<feature type="region of interest" description="Disordered" evidence="7">
    <location>
        <begin position="1"/>
        <end position="23"/>
    </location>
</feature>
<dbReference type="PROSITE" id="PS51147">
    <property type="entry name" value="PFTA"/>
    <property type="match status" value="4"/>
</dbReference>
<evidence type="ECO:0000256" key="3">
    <source>
        <dbReference type="ARBA" id="ARBA00022679"/>
    </source>
</evidence>
<dbReference type="InterPro" id="IPR002088">
    <property type="entry name" value="Prenyl_trans_a"/>
</dbReference>
<accession>A0A1E3BQP9</accession>
<dbReference type="Pfam" id="PF01239">
    <property type="entry name" value="PPTA"/>
    <property type="match status" value="4"/>
</dbReference>
<dbReference type="EMBL" id="JXNT01000001">
    <property type="protein sequence ID" value="ODM23217.1"/>
    <property type="molecule type" value="Genomic_DNA"/>
</dbReference>
<evidence type="ECO:0000256" key="2">
    <source>
        <dbReference type="ARBA" id="ARBA00022602"/>
    </source>
</evidence>
<evidence type="ECO:0000256" key="7">
    <source>
        <dbReference type="SAM" id="MobiDB-lite"/>
    </source>
</evidence>
<gene>
    <name evidence="8" type="ORF">SI65_00806</name>
</gene>
<dbReference type="OrthoDB" id="1658at2759"/>
<dbReference type="Gene3D" id="1.25.40.120">
    <property type="entry name" value="Protein prenylyltransferase"/>
    <property type="match status" value="1"/>
</dbReference>
<evidence type="ECO:0000256" key="5">
    <source>
        <dbReference type="ARBA" id="ARBA00047658"/>
    </source>
</evidence>
<dbReference type="PANTHER" id="PTHR11129">
    <property type="entry name" value="PROTEIN FARNESYLTRANSFERASE ALPHA SUBUNIT/RAB GERANYLGERANYL TRANSFERASE ALPHA SUBUNIT"/>
    <property type="match status" value="1"/>
</dbReference>
<dbReference type="FunFam" id="1.25.40.120:FF:000011">
    <property type="entry name" value="Prenyltransferase alpha subunit repeat protein"/>
    <property type="match status" value="1"/>
</dbReference>
<keyword evidence="4" id="KW-0677">Repeat</keyword>
<dbReference type="GO" id="GO:0004663">
    <property type="term" value="F:Rab geranylgeranyltransferase activity"/>
    <property type="evidence" value="ECO:0007669"/>
    <property type="project" value="UniProtKB-UniRule"/>
</dbReference>
<proteinExistence type="inferred from homology"/>
<dbReference type="GO" id="GO:0005968">
    <property type="term" value="C:Rab-protein geranylgeranyltransferase complex"/>
    <property type="evidence" value="ECO:0007669"/>
    <property type="project" value="TreeGrafter"/>
</dbReference>
<feature type="compositionally biased region" description="Basic and acidic residues" evidence="7">
    <location>
        <begin position="10"/>
        <end position="23"/>
    </location>
</feature>
<evidence type="ECO:0000256" key="1">
    <source>
        <dbReference type="ARBA" id="ARBA00006734"/>
    </source>
</evidence>
<dbReference type="AlphaFoldDB" id="A0A1E3BQP9"/>